<name>A0A183GLY8_HELPZ</name>
<accession>A0A183GLY8</accession>
<proteinExistence type="predicted"/>
<reference evidence="1 2" key="1">
    <citation type="submission" date="2018-11" db="EMBL/GenBank/DDBJ databases">
        <authorList>
            <consortium name="Pathogen Informatics"/>
        </authorList>
    </citation>
    <scope>NUCLEOTIDE SEQUENCE [LARGE SCALE GENOMIC DNA]</scope>
</reference>
<protein>
    <submittedName>
        <fullName evidence="3">C2H2-type domain-containing protein</fullName>
    </submittedName>
</protein>
<dbReference type="EMBL" id="UZAH01035376">
    <property type="protein sequence ID" value="VDP40456.1"/>
    <property type="molecule type" value="Genomic_DNA"/>
</dbReference>
<dbReference type="Proteomes" id="UP000050761">
    <property type="component" value="Unassembled WGS sequence"/>
</dbReference>
<gene>
    <name evidence="1" type="ORF">HPBE_LOCUS23707</name>
</gene>
<organism evidence="2 3">
    <name type="scientific">Heligmosomoides polygyrus</name>
    <name type="common">Parasitic roundworm</name>
    <dbReference type="NCBI Taxonomy" id="6339"/>
    <lineage>
        <taxon>Eukaryota</taxon>
        <taxon>Metazoa</taxon>
        <taxon>Ecdysozoa</taxon>
        <taxon>Nematoda</taxon>
        <taxon>Chromadorea</taxon>
        <taxon>Rhabditida</taxon>
        <taxon>Rhabditina</taxon>
        <taxon>Rhabditomorpha</taxon>
        <taxon>Strongyloidea</taxon>
        <taxon>Heligmosomidae</taxon>
        <taxon>Heligmosomoides</taxon>
    </lineage>
</organism>
<dbReference type="OrthoDB" id="5853717at2759"/>
<evidence type="ECO:0000313" key="1">
    <source>
        <dbReference type="EMBL" id="VDP40456.1"/>
    </source>
</evidence>
<dbReference type="WBParaSite" id="HPBE_0002370801-mRNA-1">
    <property type="protein sequence ID" value="HPBE_0002370801-mRNA-1"/>
    <property type="gene ID" value="HPBE_0002370801"/>
</dbReference>
<reference evidence="3" key="2">
    <citation type="submission" date="2019-09" db="UniProtKB">
        <authorList>
            <consortium name="WormBaseParasite"/>
        </authorList>
    </citation>
    <scope>IDENTIFICATION</scope>
</reference>
<keyword evidence="2" id="KW-1185">Reference proteome</keyword>
<evidence type="ECO:0000313" key="2">
    <source>
        <dbReference type="Proteomes" id="UP000050761"/>
    </source>
</evidence>
<sequence length="307" mass="35159">MNKEEICSSDYCVCMVCFKPVLKKSLGRHLSTAGHEWLNAHNDHSEFREVPEIADVETITTENFPYAALYFSKVFRIKEVDDCESITFLKWRCLLDSSVQGHASEVLEFPTKELLKVHVLKHLETYHHDFFNADFFQYERAVLQQELPNAADVYAYAPLSWSFDNEPFDTANPNHFDVPFRAKLLPRSCCDVQICGFCFWCGYSPQFLAHITCHGYVENGIELSDDPLTTFPVSLLTVDPESIDSEHFNIPNKILGKVGREVQRRLRGPYLALNNDGEIAKPLTIGEGGAEPRSPVCLKCKYFYIWI</sequence>
<accession>A0A3P8HAG7</accession>
<evidence type="ECO:0000313" key="3">
    <source>
        <dbReference type="WBParaSite" id="HPBE_0002370801-mRNA-1"/>
    </source>
</evidence>
<dbReference type="AlphaFoldDB" id="A0A183GLY8"/>